<dbReference type="InterPro" id="IPR014059">
    <property type="entry name" value="TraI/TrwC_relax"/>
</dbReference>
<reference evidence="3 4" key="1">
    <citation type="submission" date="2018-03" db="EMBL/GenBank/DDBJ databases">
        <title>The ancient ancestry and fast evolution of plastids.</title>
        <authorList>
            <person name="Moore K.R."/>
            <person name="Magnabosco C."/>
            <person name="Momper L."/>
            <person name="Gold D.A."/>
            <person name="Bosak T."/>
            <person name="Fournier G.P."/>
        </authorList>
    </citation>
    <scope>NUCLEOTIDE SEQUENCE [LARGE SCALE GENOMIC DNA]</scope>
    <source>
        <strain evidence="3 4">CCALA 016</strain>
    </source>
</reference>
<dbReference type="OrthoDB" id="1634048at2"/>
<dbReference type="SUPFAM" id="SSF55464">
    <property type="entry name" value="Origin of replication-binding domain, RBD-like"/>
    <property type="match status" value="1"/>
</dbReference>
<evidence type="ECO:0000259" key="2">
    <source>
        <dbReference type="Pfam" id="PF08751"/>
    </source>
</evidence>
<reference evidence="3 4" key="2">
    <citation type="submission" date="2018-03" db="EMBL/GenBank/DDBJ databases">
        <authorList>
            <person name="Keele B.F."/>
        </authorList>
    </citation>
    <scope>NUCLEOTIDE SEQUENCE [LARGE SCALE GENOMIC DNA]</scope>
    <source>
        <strain evidence="3 4">CCALA 016</strain>
    </source>
</reference>
<gene>
    <name evidence="3" type="ORF">C7H19_15215</name>
</gene>
<dbReference type="EMBL" id="PXOH01000017">
    <property type="protein sequence ID" value="PSF35773.1"/>
    <property type="molecule type" value="Genomic_DNA"/>
</dbReference>
<dbReference type="InterPro" id="IPR027417">
    <property type="entry name" value="P-loop_NTPase"/>
</dbReference>
<proteinExistence type="predicted"/>
<dbReference type="Gene3D" id="2.30.30.940">
    <property type="match status" value="1"/>
</dbReference>
<evidence type="ECO:0000313" key="3">
    <source>
        <dbReference type="EMBL" id="PSF35773.1"/>
    </source>
</evidence>
<organism evidence="3 4">
    <name type="scientific">Aphanothece hegewaldii CCALA 016</name>
    <dbReference type="NCBI Taxonomy" id="2107694"/>
    <lineage>
        <taxon>Bacteria</taxon>
        <taxon>Bacillati</taxon>
        <taxon>Cyanobacteriota</taxon>
        <taxon>Cyanophyceae</taxon>
        <taxon>Oscillatoriophycideae</taxon>
        <taxon>Chroococcales</taxon>
        <taxon>Aphanothecaceae</taxon>
        <taxon>Aphanothece</taxon>
    </lineage>
</organism>
<dbReference type="NCBIfam" id="NF041492">
    <property type="entry name" value="MobF"/>
    <property type="match status" value="1"/>
</dbReference>
<dbReference type="Pfam" id="PF13604">
    <property type="entry name" value="AAA_30"/>
    <property type="match status" value="1"/>
</dbReference>
<evidence type="ECO:0000256" key="1">
    <source>
        <dbReference type="SAM" id="MobiDB-lite"/>
    </source>
</evidence>
<feature type="compositionally biased region" description="Polar residues" evidence="1">
    <location>
        <begin position="980"/>
        <end position="989"/>
    </location>
</feature>
<evidence type="ECO:0000313" key="4">
    <source>
        <dbReference type="Proteomes" id="UP000239001"/>
    </source>
</evidence>
<name>A0A2T1LVM2_9CHRO</name>
<feature type="region of interest" description="Disordered" evidence="1">
    <location>
        <begin position="954"/>
        <end position="989"/>
    </location>
</feature>
<keyword evidence="4" id="KW-1185">Reference proteome</keyword>
<feature type="compositionally biased region" description="Polar residues" evidence="1">
    <location>
        <begin position="954"/>
        <end position="966"/>
    </location>
</feature>
<accession>A0A2T1LVM2</accession>
<comment type="caution">
    <text evidence="3">The sequence shown here is derived from an EMBL/GenBank/DDBJ whole genome shotgun (WGS) entry which is preliminary data.</text>
</comment>
<sequence length="1229" mass="137956">MLTCKTLTSAQATNYFVKGYLVEENSRWYGKGAAKLSLVGEIDNETVFANVVMGYSPDGRRKLSEKELPQEKRRAGVDCTLSAPKSVSMTALVAGDDRLFQARQIAVEKTLAVIEERYAQTRVREGNDRNIVKTGNLVVAQFDHIETRELDFHLHTHCLIMNLTELKRGKWYSHHNDAIFENKKFLGTLYQHYLAIEVQKLGYEIEDKGKGQFEIKGYQTKDLEHFSKRRQQILELVGKDSLWTDREKAWNNCRKKKQVVHPDDLKANWFEEAKLLGIQFVQPSSSPKLPDSSEECSFENYNSLNDAIAHCSERNVAFKKEALETFILSEHRPVDLATLDNAIAAHPELIALPSEKGMYYTTQTAVLRELSTIKLMQEGKDTVQAILNSKILQEQLATISLTQGQKEAVTTALTTTDQVIAWQGVAGAGKTYALNHFSQLSQNQGYLIKGFAPSAEAAKVLGNSLNINKSGQPSKKLINSGTHGLSEQGCLDLSSFFPRDEVGIEANTVASLLCSKPPETIEPNQIWIVDEAGLLSAASAHQLLERAKDEKARIIFVGDTRQLSAVEAGNPFKTLQSAGMTTAYMDQSLRQRVEHLQLAVDAIARGEINTGFEILDRNGCIQLTTDDQDKAKTIVSDYIALSPDERAKTLIVAGTNQERLEITAQIREKLIEEGSLTNSNEVTKLKAKNLTTIQMKYAHHLAINDVVMPTKDYKRRGLEKGKFYTIIAKDEDSITSRNSEGFEVTTGLGFEKAIYTQNQIEIAKGDRLKWIKNDRSLERRNGQEFRVTQVEGMRATIAYDDGKSEILDLTQPLHLDHALVTTTYSSQGKTADRVLISADYTIAQESLYVAVSRSKYNLKLYTTDKEELLKCAKQSKAKENPLELVRAAARNGERLTQPVKEDKISVSSPEKKVVAETQEIKPQQPSILRVPVAFAPLVEQSIVSKNPLELLTQNYEPRNETDQPSAPVNRDRETARKSGKSNQSASVTAYHTDSGNLERLHEAINRNAIAGVIVRFRGVVEGINRINQQLHDGIKSNIDLARAIENLNEQFNHRDQKTKRCSRDESPNTEQKLVEAIKQRQIAQSLKNPLAQLSQVVQGLETVKIPALDTDQIQILEQTFKQIEQAKRKSAEGSSTYAQGQQQVDFLFSLCVEYIDAHDDWILGNYQFSFDSQTLVLTCQNQSNPSEFLRAVGTEDGWEYQEGLLAELNEEDLFELLQELLEPEDELER</sequence>
<dbReference type="Pfam" id="PF08751">
    <property type="entry name" value="TrwC"/>
    <property type="match status" value="1"/>
</dbReference>
<dbReference type="AlphaFoldDB" id="A0A2T1LVM2"/>
<dbReference type="SUPFAM" id="SSF52540">
    <property type="entry name" value="P-loop containing nucleoside triphosphate hydrolases"/>
    <property type="match status" value="2"/>
</dbReference>
<dbReference type="Proteomes" id="UP000239001">
    <property type="component" value="Unassembled WGS sequence"/>
</dbReference>
<dbReference type="Gene3D" id="3.40.50.300">
    <property type="entry name" value="P-loop containing nucleotide triphosphate hydrolases"/>
    <property type="match status" value="2"/>
</dbReference>
<dbReference type="InterPro" id="IPR014862">
    <property type="entry name" value="TrwC"/>
</dbReference>
<dbReference type="NCBIfam" id="TIGR02686">
    <property type="entry name" value="relax_trwC"/>
    <property type="match status" value="1"/>
</dbReference>
<dbReference type="RefSeq" id="WP_106457738.1">
    <property type="nucleotide sequence ID" value="NZ_PXOH01000017.1"/>
</dbReference>
<feature type="domain" description="TrwC relaxase" evidence="2">
    <location>
        <begin position="11"/>
        <end position="274"/>
    </location>
</feature>
<protein>
    <submittedName>
        <fullName evidence="3">Relaxase</fullName>
    </submittedName>
</protein>